<comment type="caution">
    <text evidence="7">The sequence shown here is derived from an EMBL/GenBank/DDBJ whole genome shotgun (WGS) entry which is preliminary data.</text>
</comment>
<evidence type="ECO:0000259" key="6">
    <source>
        <dbReference type="Pfam" id="PF08704"/>
    </source>
</evidence>
<name>T0ZEX1_9ZZZZ</name>
<dbReference type="PANTHER" id="PTHR12133">
    <property type="entry name" value="TRNA (ADENINE(58)-N(1))-METHYLTRANSFERASE"/>
    <property type="match status" value="1"/>
</dbReference>
<dbReference type="GO" id="GO:0160107">
    <property type="term" value="F:tRNA (adenine(58)-N1)-methyltransferase activity"/>
    <property type="evidence" value="ECO:0007669"/>
    <property type="project" value="InterPro"/>
</dbReference>
<evidence type="ECO:0000256" key="1">
    <source>
        <dbReference type="ARBA" id="ARBA00022603"/>
    </source>
</evidence>
<evidence type="ECO:0000256" key="5">
    <source>
        <dbReference type="SAM" id="MobiDB-lite"/>
    </source>
</evidence>
<dbReference type="Gene3D" id="3.40.50.150">
    <property type="entry name" value="Vaccinia Virus protein VP39"/>
    <property type="match status" value="1"/>
</dbReference>
<keyword evidence="3" id="KW-0949">S-adenosyl-L-methionine</keyword>
<dbReference type="Pfam" id="PF08704">
    <property type="entry name" value="GCD14"/>
    <property type="match status" value="1"/>
</dbReference>
<accession>T0ZEX1</accession>
<sequence length="242" mass="25635">MRRAPIRSSPRSGRDPDAGPRLVDRPCPPHRCGPGRGFAFLGTTYTAVRPGLSDRLARLKRGPQIVTGKDAAQIIFRAGIGPGASVAEAGSGSGALTLVLAHAVGPTGSVVSYDRRADFLRAARANAAAAGWAERIRFVERDVVVEGLDATELDAVVLDLPEPWQVVAAARAALAPGGYLVTYSPTYNQLERSVREMRSAGFGPVDAEEVLVRALHVGEGGTRPDFEMLGHTGFLAFGRRRG</sequence>
<dbReference type="EMBL" id="AUZZ01006331">
    <property type="protein sequence ID" value="EQD46706.1"/>
    <property type="molecule type" value="Genomic_DNA"/>
</dbReference>
<feature type="domain" description="tRNA (adenine(58)-N(1))-methyltransferase catalytic subunit TRM61 C-terminal" evidence="6">
    <location>
        <begin position="61"/>
        <end position="217"/>
    </location>
</feature>
<dbReference type="InterPro" id="IPR029063">
    <property type="entry name" value="SAM-dependent_MTases_sf"/>
</dbReference>
<organism evidence="7">
    <name type="scientific">mine drainage metagenome</name>
    <dbReference type="NCBI Taxonomy" id="410659"/>
    <lineage>
        <taxon>unclassified sequences</taxon>
        <taxon>metagenomes</taxon>
        <taxon>ecological metagenomes</taxon>
    </lineage>
</organism>
<keyword evidence="4" id="KW-0819">tRNA processing</keyword>
<evidence type="ECO:0000256" key="3">
    <source>
        <dbReference type="ARBA" id="ARBA00022691"/>
    </source>
</evidence>
<keyword evidence="2 7" id="KW-0808">Transferase</keyword>
<keyword evidence="1 7" id="KW-0489">Methyltransferase</keyword>
<dbReference type="InterPro" id="IPR049470">
    <property type="entry name" value="TRM61_C"/>
</dbReference>
<proteinExistence type="predicted"/>
<dbReference type="PANTHER" id="PTHR12133:SF1">
    <property type="entry name" value="TRNA (ADENINE(58)-N(1))-METHYLTRANSFERASE, MITOCHONDRIAL"/>
    <property type="match status" value="1"/>
</dbReference>
<dbReference type="InterPro" id="IPR014816">
    <property type="entry name" value="tRNA_MeTrfase_Gcd14"/>
</dbReference>
<reference evidence="7" key="2">
    <citation type="journal article" date="2014" name="ISME J.">
        <title>Microbial stratification in low pH oxic and suboxic macroscopic growths along an acid mine drainage.</title>
        <authorList>
            <person name="Mendez-Garcia C."/>
            <person name="Mesa V."/>
            <person name="Sprenger R.R."/>
            <person name="Richter M."/>
            <person name="Diez M.S."/>
            <person name="Solano J."/>
            <person name="Bargiela R."/>
            <person name="Golyshina O.V."/>
            <person name="Manteca A."/>
            <person name="Ramos J.L."/>
            <person name="Gallego J.R."/>
            <person name="Llorente I."/>
            <person name="Martins Dos Santos V.A."/>
            <person name="Jensen O.N."/>
            <person name="Pelaez A.I."/>
            <person name="Sanchez J."/>
            <person name="Ferrer M."/>
        </authorList>
    </citation>
    <scope>NUCLEOTIDE SEQUENCE</scope>
</reference>
<feature type="region of interest" description="Disordered" evidence="5">
    <location>
        <begin position="1"/>
        <end position="26"/>
    </location>
</feature>
<dbReference type="PROSITE" id="PS51620">
    <property type="entry name" value="SAM_TRM61"/>
    <property type="match status" value="1"/>
</dbReference>
<evidence type="ECO:0000256" key="4">
    <source>
        <dbReference type="ARBA" id="ARBA00022694"/>
    </source>
</evidence>
<evidence type="ECO:0000313" key="7">
    <source>
        <dbReference type="EMBL" id="EQD46706.1"/>
    </source>
</evidence>
<protein>
    <submittedName>
        <fullName evidence="7">tRNA (Adenine-N(1)-)-methyltransferase</fullName>
    </submittedName>
</protein>
<dbReference type="SUPFAM" id="SSF53335">
    <property type="entry name" value="S-adenosyl-L-methionine-dependent methyltransferases"/>
    <property type="match status" value="1"/>
</dbReference>
<reference evidence="7" key="1">
    <citation type="submission" date="2013-08" db="EMBL/GenBank/DDBJ databases">
        <authorList>
            <person name="Mendez C."/>
            <person name="Richter M."/>
            <person name="Ferrer M."/>
            <person name="Sanchez J."/>
        </authorList>
    </citation>
    <scope>NUCLEOTIDE SEQUENCE</scope>
</reference>
<dbReference type="GO" id="GO:0030488">
    <property type="term" value="P:tRNA methylation"/>
    <property type="evidence" value="ECO:0007669"/>
    <property type="project" value="InterPro"/>
</dbReference>
<evidence type="ECO:0000256" key="2">
    <source>
        <dbReference type="ARBA" id="ARBA00022679"/>
    </source>
</evidence>
<gene>
    <name evidence="7" type="ORF">B2A_08785</name>
</gene>
<dbReference type="GO" id="GO:0031515">
    <property type="term" value="C:tRNA (m1A) methyltransferase complex"/>
    <property type="evidence" value="ECO:0007669"/>
    <property type="project" value="InterPro"/>
</dbReference>
<dbReference type="AlphaFoldDB" id="T0ZEX1"/>
<dbReference type="PIRSF" id="PIRSF017269">
    <property type="entry name" value="GCD14"/>
    <property type="match status" value="1"/>
</dbReference>
<feature type="compositionally biased region" description="Basic and acidic residues" evidence="5">
    <location>
        <begin position="12"/>
        <end position="24"/>
    </location>
</feature>